<name>A0A443N451_9MAGN</name>
<keyword evidence="2" id="KW-0812">Transmembrane</keyword>
<sequence length="432" mass="47194">MAEDLDDGEFWLPSEFLADDNFMEKKKESGGGFENESRVCFPVDFSYGFGSYGSALSSPVESVVGSTETESDEEDYMAGLTRKMASSTLQDEDKTNSPGFSKGVVAGSPQSTLCTMGTWSSSGLGSSSGSSNGPSQVPSPTSATPMYEKEVDAWELLYAAAGQVVRMKMNDETLKFHSRGVLGSPRKLPSAASLPVKPQSTASLPVKPQSTGFYHNPAVDHQRFNIHQFQQLKQQQMMKQQQQQQHCSSAWGRQGVKPAPAVQQQLQPVFHEGGFGNGRSGRPLGLPSSAWPPLQQQQQQPGSGMRAVFLGGQGSRESCGTGVFLPRRAGNPTETRKKSGCSTVLLPARVVQALNLNLDEMDTGTPRFQGGSLVLDRGKCFSSFYFIFHLMALYYYMVGRGNTLHAQAQRQNMRIPPTVPNHEIHLPQEWTY</sequence>
<evidence type="ECO:0000313" key="3">
    <source>
        <dbReference type="EMBL" id="RWR73295.1"/>
    </source>
</evidence>
<feature type="region of interest" description="Disordered" evidence="1">
    <location>
        <begin position="183"/>
        <end position="202"/>
    </location>
</feature>
<feature type="transmembrane region" description="Helical" evidence="2">
    <location>
        <begin position="381"/>
        <end position="398"/>
    </location>
</feature>
<feature type="compositionally biased region" description="Low complexity" evidence="1">
    <location>
        <begin position="120"/>
        <end position="140"/>
    </location>
</feature>
<evidence type="ECO:0000256" key="2">
    <source>
        <dbReference type="SAM" id="Phobius"/>
    </source>
</evidence>
<dbReference type="PANTHER" id="PTHR33356:SF5">
    <property type="entry name" value="TIP41-LIKE PROTEIN"/>
    <property type="match status" value="1"/>
</dbReference>
<dbReference type="PANTHER" id="PTHR33356">
    <property type="entry name" value="TIP41-LIKE PROTEIN"/>
    <property type="match status" value="1"/>
</dbReference>
<comment type="caution">
    <text evidence="3">The sequence shown here is derived from an EMBL/GenBank/DDBJ whole genome shotgun (WGS) entry which is preliminary data.</text>
</comment>
<feature type="region of interest" description="Disordered" evidence="1">
    <location>
        <begin position="272"/>
        <end position="307"/>
    </location>
</feature>
<feature type="region of interest" description="Disordered" evidence="1">
    <location>
        <begin position="116"/>
        <end position="144"/>
    </location>
</feature>
<gene>
    <name evidence="3" type="ORF">CKAN_00156100</name>
</gene>
<proteinExistence type="predicted"/>
<dbReference type="OrthoDB" id="747893at2759"/>
<dbReference type="STRING" id="337451.A0A443N451"/>
<keyword evidence="2" id="KW-1133">Transmembrane helix</keyword>
<dbReference type="EMBL" id="QPKB01000001">
    <property type="protein sequence ID" value="RWR73295.1"/>
    <property type="molecule type" value="Genomic_DNA"/>
</dbReference>
<dbReference type="AlphaFoldDB" id="A0A443N451"/>
<evidence type="ECO:0000313" key="4">
    <source>
        <dbReference type="Proteomes" id="UP000283530"/>
    </source>
</evidence>
<evidence type="ECO:0000256" key="1">
    <source>
        <dbReference type="SAM" id="MobiDB-lite"/>
    </source>
</evidence>
<protein>
    <submittedName>
        <fullName evidence="3">Uncharacterized protein</fullName>
    </submittedName>
</protein>
<keyword evidence="4" id="KW-1185">Reference proteome</keyword>
<reference evidence="3 4" key="1">
    <citation type="journal article" date="2019" name="Nat. Plants">
        <title>Stout camphor tree genome fills gaps in understanding of flowering plant genome evolution.</title>
        <authorList>
            <person name="Chaw S.M."/>
            <person name="Liu Y.C."/>
            <person name="Wu Y.W."/>
            <person name="Wang H.Y."/>
            <person name="Lin C.I."/>
            <person name="Wu C.S."/>
            <person name="Ke H.M."/>
            <person name="Chang L.Y."/>
            <person name="Hsu C.Y."/>
            <person name="Yang H.T."/>
            <person name="Sudianto E."/>
            <person name="Hsu M.H."/>
            <person name="Wu K.P."/>
            <person name="Wang L.N."/>
            <person name="Leebens-Mack J.H."/>
            <person name="Tsai I.J."/>
        </authorList>
    </citation>
    <scope>NUCLEOTIDE SEQUENCE [LARGE SCALE GENOMIC DNA]</scope>
    <source>
        <strain evidence="4">cv. Chaw 1501</strain>
        <tissue evidence="3">Young leaves</tissue>
    </source>
</reference>
<feature type="region of interest" description="Disordered" evidence="1">
    <location>
        <begin position="85"/>
        <end position="104"/>
    </location>
</feature>
<organism evidence="3 4">
    <name type="scientific">Cinnamomum micranthum f. kanehirae</name>
    <dbReference type="NCBI Taxonomy" id="337451"/>
    <lineage>
        <taxon>Eukaryota</taxon>
        <taxon>Viridiplantae</taxon>
        <taxon>Streptophyta</taxon>
        <taxon>Embryophyta</taxon>
        <taxon>Tracheophyta</taxon>
        <taxon>Spermatophyta</taxon>
        <taxon>Magnoliopsida</taxon>
        <taxon>Magnoliidae</taxon>
        <taxon>Laurales</taxon>
        <taxon>Lauraceae</taxon>
        <taxon>Cinnamomum</taxon>
    </lineage>
</organism>
<dbReference type="Proteomes" id="UP000283530">
    <property type="component" value="Unassembled WGS sequence"/>
</dbReference>
<feature type="region of interest" description="Disordered" evidence="1">
    <location>
        <begin position="320"/>
        <end position="339"/>
    </location>
</feature>
<keyword evidence="2" id="KW-0472">Membrane</keyword>
<accession>A0A443N451</accession>